<protein>
    <submittedName>
        <fullName evidence="1">Uncharacterized protein</fullName>
    </submittedName>
</protein>
<dbReference type="AlphaFoldDB" id="A0A922G163"/>
<sequence>MKDYCLTFIPIFYCRFNEQRIYFISFLSPFPPRVFLPPFLSFSRSIDRAQKPVASSPLRKIGTKSMVSLLKSE</sequence>
<evidence type="ECO:0000313" key="1">
    <source>
        <dbReference type="EMBL" id="KAG6729551.1"/>
    </source>
</evidence>
<gene>
    <name evidence="1" type="ORF">I3842_01G033800</name>
</gene>
<comment type="caution">
    <text evidence="1">The sequence shown here is derived from an EMBL/GenBank/DDBJ whole genome shotgun (WGS) entry which is preliminary data.</text>
</comment>
<accession>A0A922G163</accession>
<reference evidence="1" key="1">
    <citation type="submission" date="2021-01" db="EMBL/GenBank/DDBJ databases">
        <authorList>
            <person name="Lovell J.T."/>
            <person name="Bentley N."/>
            <person name="Bhattarai G."/>
            <person name="Jenkins J.W."/>
            <person name="Sreedasyam A."/>
            <person name="Alarcon Y."/>
            <person name="Bock C."/>
            <person name="Boston L."/>
            <person name="Carlson J."/>
            <person name="Cervantes K."/>
            <person name="Clermont K."/>
            <person name="Krom N."/>
            <person name="Kubenka K."/>
            <person name="Mamidi S."/>
            <person name="Mattison C."/>
            <person name="Monteros M."/>
            <person name="Pisani C."/>
            <person name="Plott C."/>
            <person name="Rajasekar S."/>
            <person name="Rhein H.S."/>
            <person name="Rohla C."/>
            <person name="Song M."/>
            <person name="Hilaire R.S."/>
            <person name="Shu S."/>
            <person name="Wells L."/>
            <person name="Wang X."/>
            <person name="Webber J."/>
            <person name="Heerema R.J."/>
            <person name="Klein P."/>
            <person name="Conner P."/>
            <person name="Grauke L."/>
            <person name="Grimwood J."/>
            <person name="Schmutz J."/>
            <person name="Randall J.J."/>
        </authorList>
    </citation>
    <scope>NUCLEOTIDE SEQUENCE</scope>
    <source>
        <tissue evidence="1">Leaf</tissue>
    </source>
</reference>
<name>A0A922G163_CARIL</name>
<evidence type="ECO:0000313" key="2">
    <source>
        <dbReference type="Proteomes" id="UP000811246"/>
    </source>
</evidence>
<dbReference type="EMBL" id="CM031825">
    <property type="protein sequence ID" value="KAG6729551.1"/>
    <property type="molecule type" value="Genomic_DNA"/>
</dbReference>
<organism evidence="1 2">
    <name type="scientific">Carya illinoinensis</name>
    <name type="common">Pecan</name>
    <dbReference type="NCBI Taxonomy" id="32201"/>
    <lineage>
        <taxon>Eukaryota</taxon>
        <taxon>Viridiplantae</taxon>
        <taxon>Streptophyta</taxon>
        <taxon>Embryophyta</taxon>
        <taxon>Tracheophyta</taxon>
        <taxon>Spermatophyta</taxon>
        <taxon>Magnoliopsida</taxon>
        <taxon>eudicotyledons</taxon>
        <taxon>Gunneridae</taxon>
        <taxon>Pentapetalae</taxon>
        <taxon>rosids</taxon>
        <taxon>fabids</taxon>
        <taxon>Fagales</taxon>
        <taxon>Juglandaceae</taxon>
        <taxon>Carya</taxon>
    </lineage>
</organism>
<dbReference type="Proteomes" id="UP000811246">
    <property type="component" value="Chromosome 1"/>
</dbReference>
<proteinExistence type="predicted"/>